<dbReference type="RefSeq" id="XP_056768546.1">
    <property type="nucleotide sequence ID" value="XM_056904439.1"/>
</dbReference>
<dbReference type="EMBL" id="JAPVEA010000002">
    <property type="protein sequence ID" value="KAJ5459504.1"/>
    <property type="molecule type" value="Genomic_DNA"/>
</dbReference>
<evidence type="ECO:0000313" key="1">
    <source>
        <dbReference type="EMBL" id="KAJ5459504.1"/>
    </source>
</evidence>
<reference evidence="1" key="2">
    <citation type="journal article" date="2023" name="IMA Fungus">
        <title>Comparative genomic study of the Penicillium genus elucidates a diverse pangenome and 15 lateral gene transfer events.</title>
        <authorList>
            <person name="Petersen C."/>
            <person name="Sorensen T."/>
            <person name="Nielsen M.R."/>
            <person name="Sondergaard T.E."/>
            <person name="Sorensen J.L."/>
            <person name="Fitzpatrick D.A."/>
            <person name="Frisvad J.C."/>
            <person name="Nielsen K.L."/>
        </authorList>
    </citation>
    <scope>NUCLEOTIDE SEQUENCE</scope>
    <source>
        <strain evidence="1">IBT 16125</strain>
    </source>
</reference>
<reference evidence="1" key="1">
    <citation type="submission" date="2022-12" db="EMBL/GenBank/DDBJ databases">
        <authorList>
            <person name="Petersen C."/>
        </authorList>
    </citation>
    <scope>NUCLEOTIDE SEQUENCE</scope>
    <source>
        <strain evidence="1">IBT 16125</strain>
    </source>
</reference>
<comment type="caution">
    <text evidence="1">The sequence shown here is derived from an EMBL/GenBank/DDBJ whole genome shotgun (WGS) entry which is preliminary data.</text>
</comment>
<gene>
    <name evidence="1" type="ORF">N7458_001056</name>
</gene>
<dbReference type="Proteomes" id="UP001213681">
    <property type="component" value="Unassembled WGS sequence"/>
</dbReference>
<dbReference type="AlphaFoldDB" id="A0AAD6G4K9"/>
<proteinExistence type="predicted"/>
<evidence type="ECO:0000313" key="2">
    <source>
        <dbReference type="Proteomes" id="UP001213681"/>
    </source>
</evidence>
<keyword evidence="2" id="KW-1185">Reference proteome</keyword>
<accession>A0AAD6G4K9</accession>
<name>A0AAD6G4K9_9EURO</name>
<protein>
    <submittedName>
        <fullName evidence="1">Uncharacterized protein</fullName>
    </submittedName>
</protein>
<sequence>MSSAFGSFFTAWEATETNYQKEIFSEDNDTVIVDLWDVLQDGMISTMPIDIDLSSITSEAQKIVYGQMIPLAWSVAPGKFVPYIFHDTAGLTIHRKTGDSCSSNTPGDISFWITSDAVSKSKVCWNGNTLYVLGVSSSPDLLISQNQPDLGPGSPAPFVAIPGGTTDVLDGNSFGSVMLDDMVISAYSGYLQNGNRNGYQVPSNGGSTDGLFFSGGIQTAGFFTLQLHQHL</sequence>
<dbReference type="GeneID" id="81594682"/>
<organism evidence="1 2">
    <name type="scientific">Penicillium daleae</name>
    <dbReference type="NCBI Taxonomy" id="63821"/>
    <lineage>
        <taxon>Eukaryota</taxon>
        <taxon>Fungi</taxon>
        <taxon>Dikarya</taxon>
        <taxon>Ascomycota</taxon>
        <taxon>Pezizomycotina</taxon>
        <taxon>Eurotiomycetes</taxon>
        <taxon>Eurotiomycetidae</taxon>
        <taxon>Eurotiales</taxon>
        <taxon>Aspergillaceae</taxon>
        <taxon>Penicillium</taxon>
    </lineage>
</organism>